<dbReference type="InterPro" id="IPR052895">
    <property type="entry name" value="HetReg/Transcr_Mod"/>
</dbReference>
<feature type="domain" description="Heterokaryon incompatibility" evidence="1">
    <location>
        <begin position="60"/>
        <end position="133"/>
    </location>
</feature>
<evidence type="ECO:0000313" key="2">
    <source>
        <dbReference type="EMBL" id="KAF2829820.1"/>
    </source>
</evidence>
<dbReference type="InterPro" id="IPR010730">
    <property type="entry name" value="HET"/>
</dbReference>
<evidence type="ECO:0000313" key="3">
    <source>
        <dbReference type="Proteomes" id="UP000799424"/>
    </source>
</evidence>
<dbReference type="Proteomes" id="UP000799424">
    <property type="component" value="Unassembled WGS sequence"/>
</dbReference>
<dbReference type="AlphaFoldDB" id="A0A6A7A945"/>
<name>A0A6A7A945_9PLEO</name>
<dbReference type="Pfam" id="PF06985">
    <property type="entry name" value="HET"/>
    <property type="match status" value="1"/>
</dbReference>
<dbReference type="EMBL" id="MU006220">
    <property type="protein sequence ID" value="KAF2829820.1"/>
    <property type="molecule type" value="Genomic_DNA"/>
</dbReference>
<keyword evidence="3" id="KW-1185">Reference proteome</keyword>
<sequence length="151" mass="17170">MSPLTERESTPPSVVSTKYKWKPLDRDKREIHLIHLIVIQHSGRVLGRIEHVSLDNPPDYIALSYTWGVLQSEIPLQFSDETPVDITANLCDALNHIFLNELAPVGLPIWTDAVCINQIDDDEKSWQVQQMSDLLQSHPNNHIPGEGVRYV</sequence>
<evidence type="ECO:0000259" key="1">
    <source>
        <dbReference type="Pfam" id="PF06985"/>
    </source>
</evidence>
<dbReference type="OrthoDB" id="2157530at2759"/>
<organism evidence="2 3">
    <name type="scientific">Ophiobolus disseminans</name>
    <dbReference type="NCBI Taxonomy" id="1469910"/>
    <lineage>
        <taxon>Eukaryota</taxon>
        <taxon>Fungi</taxon>
        <taxon>Dikarya</taxon>
        <taxon>Ascomycota</taxon>
        <taxon>Pezizomycotina</taxon>
        <taxon>Dothideomycetes</taxon>
        <taxon>Pleosporomycetidae</taxon>
        <taxon>Pleosporales</taxon>
        <taxon>Pleosporineae</taxon>
        <taxon>Phaeosphaeriaceae</taxon>
        <taxon>Ophiobolus</taxon>
    </lineage>
</organism>
<proteinExistence type="predicted"/>
<protein>
    <recommendedName>
        <fullName evidence="1">Heterokaryon incompatibility domain-containing protein</fullName>
    </recommendedName>
</protein>
<accession>A0A6A7A945</accession>
<reference evidence="2" key="1">
    <citation type="journal article" date="2020" name="Stud. Mycol.">
        <title>101 Dothideomycetes genomes: a test case for predicting lifestyles and emergence of pathogens.</title>
        <authorList>
            <person name="Haridas S."/>
            <person name="Albert R."/>
            <person name="Binder M."/>
            <person name="Bloem J."/>
            <person name="Labutti K."/>
            <person name="Salamov A."/>
            <person name="Andreopoulos B."/>
            <person name="Baker S."/>
            <person name="Barry K."/>
            <person name="Bills G."/>
            <person name="Bluhm B."/>
            <person name="Cannon C."/>
            <person name="Castanera R."/>
            <person name="Culley D."/>
            <person name="Daum C."/>
            <person name="Ezra D."/>
            <person name="Gonzalez J."/>
            <person name="Henrissat B."/>
            <person name="Kuo A."/>
            <person name="Liang C."/>
            <person name="Lipzen A."/>
            <person name="Lutzoni F."/>
            <person name="Magnuson J."/>
            <person name="Mondo S."/>
            <person name="Nolan M."/>
            <person name="Ohm R."/>
            <person name="Pangilinan J."/>
            <person name="Park H.-J."/>
            <person name="Ramirez L."/>
            <person name="Alfaro M."/>
            <person name="Sun H."/>
            <person name="Tritt A."/>
            <person name="Yoshinaga Y."/>
            <person name="Zwiers L.-H."/>
            <person name="Turgeon B."/>
            <person name="Goodwin S."/>
            <person name="Spatafora J."/>
            <person name="Crous P."/>
            <person name="Grigoriev I."/>
        </authorList>
    </citation>
    <scope>NUCLEOTIDE SEQUENCE</scope>
    <source>
        <strain evidence="2">CBS 113818</strain>
    </source>
</reference>
<dbReference type="PANTHER" id="PTHR24148:SF73">
    <property type="entry name" value="HET DOMAIN PROTEIN (AFU_ORTHOLOGUE AFUA_8G01020)"/>
    <property type="match status" value="1"/>
</dbReference>
<gene>
    <name evidence="2" type="ORF">CC86DRAFT_403161</name>
</gene>
<dbReference type="PANTHER" id="PTHR24148">
    <property type="entry name" value="ANKYRIN REPEAT DOMAIN-CONTAINING PROTEIN 39 HOMOLOG-RELATED"/>
    <property type="match status" value="1"/>
</dbReference>